<organism evidence="2 3">
    <name type="scientific">Lophium mytilinum</name>
    <dbReference type="NCBI Taxonomy" id="390894"/>
    <lineage>
        <taxon>Eukaryota</taxon>
        <taxon>Fungi</taxon>
        <taxon>Dikarya</taxon>
        <taxon>Ascomycota</taxon>
        <taxon>Pezizomycotina</taxon>
        <taxon>Dothideomycetes</taxon>
        <taxon>Pleosporomycetidae</taxon>
        <taxon>Mytilinidiales</taxon>
        <taxon>Mytilinidiaceae</taxon>
        <taxon>Lophium</taxon>
    </lineage>
</organism>
<evidence type="ECO:0000259" key="1">
    <source>
        <dbReference type="Pfam" id="PF13086"/>
    </source>
</evidence>
<dbReference type="GO" id="GO:0004386">
    <property type="term" value="F:helicase activity"/>
    <property type="evidence" value="ECO:0007669"/>
    <property type="project" value="InterPro"/>
</dbReference>
<proteinExistence type="predicted"/>
<dbReference type="SUPFAM" id="SSF52540">
    <property type="entry name" value="P-loop containing nucleoside triphosphate hydrolases"/>
    <property type="match status" value="1"/>
</dbReference>
<dbReference type="Proteomes" id="UP000799750">
    <property type="component" value="Unassembled WGS sequence"/>
</dbReference>
<accession>A0A6A6Q7M9</accession>
<evidence type="ECO:0000313" key="3">
    <source>
        <dbReference type="Proteomes" id="UP000799750"/>
    </source>
</evidence>
<dbReference type="Pfam" id="PF13086">
    <property type="entry name" value="AAA_11"/>
    <property type="match status" value="1"/>
</dbReference>
<name>A0A6A6Q7M9_9PEZI</name>
<gene>
    <name evidence="2" type="ORF">BU16DRAFT_568270</name>
</gene>
<keyword evidence="3" id="KW-1185">Reference proteome</keyword>
<dbReference type="InterPro" id="IPR027417">
    <property type="entry name" value="P-loop_NTPase"/>
</dbReference>
<dbReference type="EMBL" id="MU004203">
    <property type="protein sequence ID" value="KAF2488390.1"/>
    <property type="molecule type" value="Genomic_DNA"/>
</dbReference>
<dbReference type="OrthoDB" id="6513042at2759"/>
<feature type="domain" description="DNA2/NAM7 helicase helicase" evidence="1">
    <location>
        <begin position="13"/>
        <end position="54"/>
    </location>
</feature>
<dbReference type="InterPro" id="IPR041677">
    <property type="entry name" value="DNA2/NAM7_AAA_11"/>
</dbReference>
<reference evidence="2" key="1">
    <citation type="journal article" date="2020" name="Stud. Mycol.">
        <title>101 Dothideomycetes genomes: a test case for predicting lifestyles and emergence of pathogens.</title>
        <authorList>
            <person name="Haridas S."/>
            <person name="Albert R."/>
            <person name="Binder M."/>
            <person name="Bloem J."/>
            <person name="Labutti K."/>
            <person name="Salamov A."/>
            <person name="Andreopoulos B."/>
            <person name="Baker S."/>
            <person name="Barry K."/>
            <person name="Bills G."/>
            <person name="Bluhm B."/>
            <person name="Cannon C."/>
            <person name="Castanera R."/>
            <person name="Culley D."/>
            <person name="Daum C."/>
            <person name="Ezra D."/>
            <person name="Gonzalez J."/>
            <person name="Henrissat B."/>
            <person name="Kuo A."/>
            <person name="Liang C."/>
            <person name="Lipzen A."/>
            <person name="Lutzoni F."/>
            <person name="Magnuson J."/>
            <person name="Mondo S."/>
            <person name="Nolan M."/>
            <person name="Ohm R."/>
            <person name="Pangilinan J."/>
            <person name="Park H.-J."/>
            <person name="Ramirez L."/>
            <person name="Alfaro M."/>
            <person name="Sun H."/>
            <person name="Tritt A."/>
            <person name="Yoshinaga Y."/>
            <person name="Zwiers L.-H."/>
            <person name="Turgeon B."/>
            <person name="Goodwin S."/>
            <person name="Spatafora J."/>
            <person name="Crous P."/>
            <person name="Grigoriev I."/>
        </authorList>
    </citation>
    <scope>NUCLEOTIDE SEQUENCE</scope>
    <source>
        <strain evidence="2">CBS 269.34</strain>
    </source>
</reference>
<protein>
    <recommendedName>
        <fullName evidence="1">DNA2/NAM7 helicase helicase domain-containing protein</fullName>
    </recommendedName>
</protein>
<dbReference type="AlphaFoldDB" id="A0A6A6Q7M9"/>
<sequence>MSAKVRRFGFDASLIVLDEASQISNADTALNMTSRDAERLVVAGDPNQLSPTVTNMHGSPLTSLLTGSTLEHLISTWLLLLCRAATVRRTPAIRQPIGQEVSLSVMRQA</sequence>
<evidence type="ECO:0000313" key="2">
    <source>
        <dbReference type="EMBL" id="KAF2488390.1"/>
    </source>
</evidence>
<dbReference type="Gene3D" id="3.40.50.300">
    <property type="entry name" value="P-loop containing nucleotide triphosphate hydrolases"/>
    <property type="match status" value="1"/>
</dbReference>